<dbReference type="AlphaFoldDB" id="A0A9Y2L2N6"/>
<reference evidence="1 2" key="1">
    <citation type="submission" date="2023-06" db="EMBL/GenBank/DDBJ databases">
        <title>Parasedimentitalea psychrophila sp. nov., a psychrophilic bacterium isolated from deep-sea sediment.</title>
        <authorList>
            <person name="Li A."/>
        </authorList>
    </citation>
    <scope>NUCLEOTIDE SEQUENCE [LARGE SCALE GENOMIC DNA]</scope>
    <source>
        <strain evidence="1 2">QS115</strain>
    </source>
</reference>
<dbReference type="Proteomes" id="UP001238334">
    <property type="component" value="Chromosome"/>
</dbReference>
<organism evidence="1 2">
    <name type="scientific">Parasedimentitalea psychrophila</name>
    <dbReference type="NCBI Taxonomy" id="2997337"/>
    <lineage>
        <taxon>Bacteria</taxon>
        <taxon>Pseudomonadati</taxon>
        <taxon>Pseudomonadota</taxon>
        <taxon>Alphaproteobacteria</taxon>
        <taxon>Rhodobacterales</taxon>
        <taxon>Paracoccaceae</taxon>
        <taxon>Parasedimentitalea</taxon>
    </lineage>
</organism>
<gene>
    <name evidence="1" type="ORF">QPJ95_02085</name>
</gene>
<evidence type="ECO:0000313" key="1">
    <source>
        <dbReference type="EMBL" id="WIY25759.1"/>
    </source>
</evidence>
<name>A0A9Y2L2N6_9RHOB</name>
<dbReference type="RefSeq" id="WP_270920658.1">
    <property type="nucleotide sequence ID" value="NZ_CP127247.1"/>
</dbReference>
<keyword evidence="2" id="KW-1185">Reference proteome</keyword>
<dbReference type="KEGG" id="ppso:QPJ95_02085"/>
<proteinExistence type="predicted"/>
<dbReference type="InterPro" id="IPR021322">
    <property type="entry name" value="DUF2924"/>
</dbReference>
<dbReference type="EMBL" id="CP127247">
    <property type="protein sequence ID" value="WIY25759.1"/>
    <property type="molecule type" value="Genomic_DNA"/>
</dbReference>
<protein>
    <submittedName>
        <fullName evidence="1">DUF2924 domain-containing protein</fullName>
    </submittedName>
</protein>
<dbReference type="Pfam" id="PF11149">
    <property type="entry name" value="DUF2924"/>
    <property type="match status" value="1"/>
</dbReference>
<accession>A0A9Y2L2N6</accession>
<evidence type="ECO:0000313" key="2">
    <source>
        <dbReference type="Proteomes" id="UP001238334"/>
    </source>
</evidence>
<sequence>MPVLRSPVLKSGGRLLCQWSGVTYTVEVTDTGFVWNGARDRSLSAIARAIIGAHWSGPRLFGRKGKTLR</sequence>